<dbReference type="SMART" id="SM00906">
    <property type="entry name" value="Fungal_trans"/>
    <property type="match status" value="1"/>
</dbReference>
<dbReference type="InterPro" id="IPR001138">
    <property type="entry name" value="Zn2Cys6_DnaBD"/>
</dbReference>
<name>A0A7R7XZR6_9EURO</name>
<evidence type="ECO:0000313" key="11">
    <source>
        <dbReference type="Proteomes" id="UP000654913"/>
    </source>
</evidence>
<comment type="subcellular location">
    <subcellularLocation>
        <location evidence="1">Nucleus</location>
    </subcellularLocation>
</comment>
<dbReference type="InterPro" id="IPR007219">
    <property type="entry name" value="XnlR_reg_dom"/>
</dbReference>
<dbReference type="GeneID" id="64980707"/>
<dbReference type="AlphaFoldDB" id="A0A7R7XZR6"/>
<dbReference type="SMART" id="SM00066">
    <property type="entry name" value="GAL4"/>
    <property type="match status" value="1"/>
</dbReference>
<dbReference type="Pfam" id="PF04082">
    <property type="entry name" value="Fungal_trans"/>
    <property type="match status" value="1"/>
</dbReference>
<evidence type="ECO:0000256" key="1">
    <source>
        <dbReference type="ARBA" id="ARBA00004123"/>
    </source>
</evidence>
<dbReference type="OrthoDB" id="2154091at2759"/>
<dbReference type="CDD" id="cd12148">
    <property type="entry name" value="fungal_TF_MHR"/>
    <property type="match status" value="1"/>
</dbReference>
<protein>
    <recommendedName>
        <fullName evidence="9">Zn(2)-C6 fungal-type domain-containing protein</fullName>
    </recommendedName>
</protein>
<evidence type="ECO:0000256" key="2">
    <source>
        <dbReference type="ARBA" id="ARBA00022723"/>
    </source>
</evidence>
<dbReference type="PROSITE" id="PS50048">
    <property type="entry name" value="ZN2_CY6_FUNGAL_2"/>
    <property type="match status" value="1"/>
</dbReference>
<keyword evidence="7" id="KW-0539">Nucleus</keyword>
<keyword evidence="2" id="KW-0479">Metal-binding</keyword>
<dbReference type="CDD" id="cd00067">
    <property type="entry name" value="GAL4"/>
    <property type="match status" value="1"/>
</dbReference>
<evidence type="ECO:0000256" key="5">
    <source>
        <dbReference type="ARBA" id="ARBA00023125"/>
    </source>
</evidence>
<proteinExistence type="predicted"/>
<feature type="region of interest" description="Disordered" evidence="8">
    <location>
        <begin position="1"/>
        <end position="20"/>
    </location>
</feature>
<evidence type="ECO:0000256" key="8">
    <source>
        <dbReference type="SAM" id="MobiDB-lite"/>
    </source>
</evidence>
<keyword evidence="3" id="KW-0862">Zinc</keyword>
<evidence type="ECO:0000256" key="7">
    <source>
        <dbReference type="ARBA" id="ARBA00023242"/>
    </source>
</evidence>
<keyword evidence="11" id="KW-1185">Reference proteome</keyword>
<dbReference type="Gene3D" id="4.10.240.10">
    <property type="entry name" value="Zn(2)-C6 fungal-type DNA-binding domain"/>
    <property type="match status" value="1"/>
</dbReference>
<gene>
    <name evidence="10" type="ORF">APUU_81013S</name>
</gene>
<dbReference type="SUPFAM" id="SSF57701">
    <property type="entry name" value="Zn2/Cys6 DNA-binding domain"/>
    <property type="match status" value="1"/>
</dbReference>
<keyword evidence="6" id="KW-0804">Transcription</keyword>
<dbReference type="GO" id="GO:0003677">
    <property type="term" value="F:DNA binding"/>
    <property type="evidence" value="ECO:0007669"/>
    <property type="project" value="UniProtKB-KW"/>
</dbReference>
<dbReference type="Pfam" id="PF00172">
    <property type="entry name" value="Zn_clus"/>
    <property type="match status" value="1"/>
</dbReference>
<dbReference type="Proteomes" id="UP000654913">
    <property type="component" value="Chromosome 8"/>
</dbReference>
<feature type="domain" description="Zn(2)-C6 fungal-type" evidence="9">
    <location>
        <begin position="21"/>
        <end position="51"/>
    </location>
</feature>
<dbReference type="EMBL" id="AP024450">
    <property type="protein sequence ID" value="BCS30710.1"/>
    <property type="molecule type" value="Genomic_DNA"/>
</dbReference>
<evidence type="ECO:0000259" key="9">
    <source>
        <dbReference type="PROSITE" id="PS50048"/>
    </source>
</evidence>
<sequence>MDLPPDKPGPSSVRRKNTSKACDECRRRRAKCDGQRPVCSRCQVRSLSCQYRVQEDGRRPAPKSYVEMLRGRIDLLEGILRSHSIDVDATIAALRLPKDGTAAPTTGGPDDSGVEELSAAFEGAFSLDESINYDQDGEIRYYGATSGRLGFQSPKESANCSSVSGSSHSRACNNPVMTRMKYDSFLKTMGQDSTPEPLKEHLISLYFKWQNPWFQVVSEKLFRESEKNGGRYCSPLLLTCILAVGSRFTDRPDVRSDPDDPNTAGSVFVENAESLLHYDLKWPSLTTIQALGIMIEIYTSTGQDAAAWLYQGMANRLALDMGLNLDGETLIESECITREEVELRRQIFWALYCDDKLSAAYTGRVCTMLEVQHKLNLPTVPSPGSSNAINPYVPTLLLRALIRLSQITEKTILGLYAPNASHRKSPDILSFIESRILDLQTWYYDLPSELRIERASSANTQPQVYTLHMVYHTNYILLLRPLTSGLSAVAHGKVAAHAQKASSMSLKAAKQICLIGKKYQQVFGSFRRSPVTATHCSLSAAVVLVHAEMVQARPDAGASISSDLQTLLNILGELSISWDIARRIRRSLIETLEKKYPGVYSHDLPDTVTSSHISTEGVQVPSSAFISEPLNVAGPEIHDSGVSHDADIGQFADKANLLGDLMSYPGFLESVPETGTSAKGLMEAANDIDPFSESLHWPAFTDLDVDLNNAGALPGDYHFFDSLSHLNADGSMGWDRL</sequence>
<reference evidence="10" key="2">
    <citation type="submission" date="2021-02" db="EMBL/GenBank/DDBJ databases">
        <title>Aspergillus puulaauensis MK2 genome sequence.</title>
        <authorList>
            <person name="Futagami T."/>
            <person name="Mori K."/>
            <person name="Kadooka C."/>
            <person name="Tanaka T."/>
        </authorList>
    </citation>
    <scope>NUCLEOTIDE SEQUENCE</scope>
    <source>
        <strain evidence="10">MK2</strain>
    </source>
</reference>
<organism evidence="10 11">
    <name type="scientific">Aspergillus puulaauensis</name>
    <dbReference type="NCBI Taxonomy" id="1220207"/>
    <lineage>
        <taxon>Eukaryota</taxon>
        <taxon>Fungi</taxon>
        <taxon>Dikarya</taxon>
        <taxon>Ascomycota</taxon>
        <taxon>Pezizomycotina</taxon>
        <taxon>Eurotiomycetes</taxon>
        <taxon>Eurotiomycetidae</taxon>
        <taxon>Eurotiales</taxon>
        <taxon>Aspergillaceae</taxon>
        <taxon>Aspergillus</taxon>
    </lineage>
</organism>
<reference evidence="10" key="1">
    <citation type="submission" date="2021-01" db="EMBL/GenBank/DDBJ databases">
        <authorList>
            <consortium name="Aspergillus puulaauensis MK2 genome sequencing consortium"/>
            <person name="Kazuki M."/>
            <person name="Futagami T."/>
        </authorList>
    </citation>
    <scope>NUCLEOTIDE SEQUENCE</scope>
    <source>
        <strain evidence="10">MK2</strain>
    </source>
</reference>
<dbReference type="PROSITE" id="PS00463">
    <property type="entry name" value="ZN2_CY6_FUNGAL_1"/>
    <property type="match status" value="1"/>
</dbReference>
<dbReference type="GO" id="GO:0005634">
    <property type="term" value="C:nucleus"/>
    <property type="evidence" value="ECO:0007669"/>
    <property type="project" value="UniProtKB-SubCell"/>
</dbReference>
<dbReference type="RefSeq" id="XP_041562896.1">
    <property type="nucleotide sequence ID" value="XM_041697358.1"/>
</dbReference>
<dbReference type="KEGG" id="apuu:APUU_81013S"/>
<evidence type="ECO:0000313" key="10">
    <source>
        <dbReference type="EMBL" id="BCS30710.1"/>
    </source>
</evidence>
<evidence type="ECO:0000256" key="4">
    <source>
        <dbReference type="ARBA" id="ARBA00023015"/>
    </source>
</evidence>
<keyword evidence="4" id="KW-0805">Transcription regulation</keyword>
<dbReference type="PANTHER" id="PTHR31313">
    <property type="entry name" value="TY1 ENHANCER ACTIVATOR"/>
    <property type="match status" value="1"/>
</dbReference>
<dbReference type="PANTHER" id="PTHR31313:SF83">
    <property type="entry name" value="ZN(II)2CYS6 TRANSCRIPTION FACTOR (EUROFUNG)"/>
    <property type="match status" value="1"/>
</dbReference>
<dbReference type="GO" id="GO:0006351">
    <property type="term" value="P:DNA-templated transcription"/>
    <property type="evidence" value="ECO:0007669"/>
    <property type="project" value="InterPro"/>
</dbReference>
<dbReference type="InterPro" id="IPR036864">
    <property type="entry name" value="Zn2-C6_fun-type_DNA-bd_sf"/>
</dbReference>
<dbReference type="GO" id="GO:0008270">
    <property type="term" value="F:zinc ion binding"/>
    <property type="evidence" value="ECO:0007669"/>
    <property type="project" value="InterPro"/>
</dbReference>
<evidence type="ECO:0000256" key="6">
    <source>
        <dbReference type="ARBA" id="ARBA00023163"/>
    </source>
</evidence>
<accession>A0A7R7XZR6</accession>
<evidence type="ECO:0000256" key="3">
    <source>
        <dbReference type="ARBA" id="ARBA00022833"/>
    </source>
</evidence>
<dbReference type="GO" id="GO:0000981">
    <property type="term" value="F:DNA-binding transcription factor activity, RNA polymerase II-specific"/>
    <property type="evidence" value="ECO:0007669"/>
    <property type="project" value="InterPro"/>
</dbReference>
<dbReference type="InterPro" id="IPR051615">
    <property type="entry name" value="Transcr_Regulatory_Elem"/>
</dbReference>
<keyword evidence="5" id="KW-0238">DNA-binding</keyword>